<dbReference type="InterPro" id="IPR015424">
    <property type="entry name" value="PyrdxlP-dep_Trfase"/>
</dbReference>
<evidence type="ECO:0000313" key="5">
    <source>
        <dbReference type="EMBL" id="QEG00670.1"/>
    </source>
</evidence>
<dbReference type="PANTHER" id="PTHR42832:SF3">
    <property type="entry name" value="L-GLUTAMINE--4-(METHYLSULFANYL)-2-OXOBUTANOATE AMINOTRANSFERASE"/>
    <property type="match status" value="1"/>
</dbReference>
<keyword evidence="2 5" id="KW-0032">Aminotransferase</keyword>
<reference evidence="5 6" key="1">
    <citation type="submission" date="2019-02" db="EMBL/GenBank/DDBJ databases">
        <title>Planctomycetal bacteria perform biofilm scaping via a novel small molecule.</title>
        <authorList>
            <person name="Jeske O."/>
            <person name="Boedeker C."/>
            <person name="Wiegand S."/>
            <person name="Breitling P."/>
            <person name="Kallscheuer N."/>
            <person name="Jogler M."/>
            <person name="Rohde M."/>
            <person name="Petersen J."/>
            <person name="Medema M.H."/>
            <person name="Surup F."/>
            <person name="Jogler C."/>
        </authorList>
    </citation>
    <scope>NUCLEOTIDE SEQUENCE [LARGE SCALE GENOMIC DNA]</scope>
    <source>
        <strain evidence="5 6">Mal15</strain>
    </source>
</reference>
<dbReference type="AlphaFoldDB" id="A0A5B9MJQ1"/>
<dbReference type="InterPro" id="IPR004839">
    <property type="entry name" value="Aminotransferase_I/II_large"/>
</dbReference>
<dbReference type="GO" id="GO:0030170">
    <property type="term" value="F:pyridoxal phosphate binding"/>
    <property type="evidence" value="ECO:0007669"/>
    <property type="project" value="InterPro"/>
</dbReference>
<evidence type="ECO:0000256" key="1">
    <source>
        <dbReference type="ARBA" id="ARBA00001933"/>
    </source>
</evidence>
<evidence type="ECO:0000256" key="2">
    <source>
        <dbReference type="ARBA" id="ARBA00022576"/>
    </source>
</evidence>
<dbReference type="GO" id="GO:0010285">
    <property type="term" value="F:L,L-diaminopimelate aminotransferase activity"/>
    <property type="evidence" value="ECO:0007669"/>
    <property type="project" value="UniProtKB-EC"/>
</dbReference>
<dbReference type="CDD" id="cd00609">
    <property type="entry name" value="AAT_like"/>
    <property type="match status" value="1"/>
</dbReference>
<dbReference type="EMBL" id="CP036264">
    <property type="protein sequence ID" value="QEG00670.1"/>
    <property type="molecule type" value="Genomic_DNA"/>
</dbReference>
<dbReference type="Pfam" id="PF00155">
    <property type="entry name" value="Aminotran_1_2"/>
    <property type="match status" value="1"/>
</dbReference>
<accession>A0A5B9MJQ1</accession>
<dbReference type="Gene3D" id="3.40.640.10">
    <property type="entry name" value="Type I PLP-dependent aspartate aminotransferase-like (Major domain)"/>
    <property type="match status" value="1"/>
</dbReference>
<dbReference type="NCBIfam" id="NF004937">
    <property type="entry name" value="PRK06290.1"/>
    <property type="match status" value="1"/>
</dbReference>
<keyword evidence="3 5" id="KW-0808">Transferase</keyword>
<dbReference type="Proteomes" id="UP000321353">
    <property type="component" value="Chromosome"/>
</dbReference>
<dbReference type="Gene3D" id="3.90.1150.10">
    <property type="entry name" value="Aspartate Aminotransferase, domain 1"/>
    <property type="match status" value="1"/>
</dbReference>
<dbReference type="PANTHER" id="PTHR42832">
    <property type="entry name" value="AMINO ACID AMINOTRANSFERASE"/>
    <property type="match status" value="1"/>
</dbReference>
<proteinExistence type="predicted"/>
<protein>
    <submittedName>
        <fullName evidence="5">LL-diaminopimelate aminotransferase</fullName>
        <ecNumber evidence="5">2.6.1.83</ecNumber>
    </submittedName>
</protein>
<feature type="domain" description="Aminotransferase class I/classII large" evidence="4">
    <location>
        <begin position="54"/>
        <end position="390"/>
    </location>
</feature>
<dbReference type="InterPro" id="IPR015421">
    <property type="entry name" value="PyrdxlP-dep_Trfase_major"/>
</dbReference>
<evidence type="ECO:0000259" key="4">
    <source>
        <dbReference type="Pfam" id="PF00155"/>
    </source>
</evidence>
<name>A0A5B9MJQ1_9BACT</name>
<gene>
    <name evidence="5" type="primary">dapL</name>
    <name evidence="5" type="ORF">Mal15_47410</name>
</gene>
<dbReference type="EC" id="2.6.1.83" evidence="5"/>
<evidence type="ECO:0000256" key="3">
    <source>
        <dbReference type="ARBA" id="ARBA00022679"/>
    </source>
</evidence>
<keyword evidence="6" id="KW-1185">Reference proteome</keyword>
<dbReference type="InterPro" id="IPR050881">
    <property type="entry name" value="LL-DAP_aminotransferase"/>
</dbReference>
<dbReference type="InterPro" id="IPR015422">
    <property type="entry name" value="PyrdxlP-dep_Trfase_small"/>
</dbReference>
<organism evidence="5 6">
    <name type="scientific">Stieleria maiorica</name>
    <dbReference type="NCBI Taxonomy" id="2795974"/>
    <lineage>
        <taxon>Bacteria</taxon>
        <taxon>Pseudomonadati</taxon>
        <taxon>Planctomycetota</taxon>
        <taxon>Planctomycetia</taxon>
        <taxon>Pirellulales</taxon>
        <taxon>Pirellulaceae</taxon>
        <taxon>Stieleria</taxon>
    </lineage>
</organism>
<comment type="cofactor">
    <cofactor evidence="1">
        <name>pyridoxal 5'-phosphate</name>
        <dbReference type="ChEBI" id="CHEBI:597326"/>
    </cofactor>
</comment>
<evidence type="ECO:0000313" key="6">
    <source>
        <dbReference type="Proteomes" id="UP000321353"/>
    </source>
</evidence>
<dbReference type="SUPFAM" id="SSF53383">
    <property type="entry name" value="PLP-dependent transferases"/>
    <property type="match status" value="1"/>
</dbReference>
<dbReference type="RefSeq" id="WP_147869868.1">
    <property type="nucleotide sequence ID" value="NZ_CP036264.1"/>
</dbReference>
<dbReference type="KEGG" id="smam:Mal15_47410"/>
<sequence length="419" mass="46284">MSTATEPDVKDPYFQSLFADRIGGAGYGKSTEIYKFEKIKRAKRNALAAHPDRQLLDFGIGENDAMADESVRNVMAAEVNRPENRGYADNGVIEYKQAAARFMKRHFDVDLDPATQINHCIGSKPAYAMLPACFINPGDVTMMTVPGYPVAGTHTRYYGGDVFRLPLLKENNFLPDLDSVPEDVYRRTKLLVLNYPNSPTGRLATPEFFAKVVALAKEKEFVVVHDAAHLLLTFDGKPTSFLQTPGALDVGVEVHSMSKGYDMIGWRMGFVAGHERIVSAFADVKDNSDSGQFIATQKAAAAALDDDSIPARINAKYRRRMEKLVAVLKECGFDCEMPGGTYFLYTPAPTGTESGETFEKAEDATRFLIEQLGVVTVPWDDAGAYLRFSVTYVADSEADEDALMAETKRRLSEAKFTRG</sequence>